<dbReference type="STRING" id="2309.CF15_04095"/>
<protein>
    <submittedName>
        <fullName evidence="1">Uncharacterized protein</fullName>
    </submittedName>
</protein>
<dbReference type="EMBL" id="LNTB01000001">
    <property type="protein sequence ID" value="KSW11978.1"/>
    <property type="molecule type" value="Genomic_DNA"/>
</dbReference>
<dbReference type="Proteomes" id="UP000053352">
    <property type="component" value="Unassembled WGS sequence"/>
</dbReference>
<proteinExistence type="predicted"/>
<keyword evidence="2" id="KW-1185">Reference proteome</keyword>
<evidence type="ECO:0000313" key="1">
    <source>
        <dbReference type="EMBL" id="KSW11978.1"/>
    </source>
</evidence>
<dbReference type="RefSeq" id="WP_058370658.1">
    <property type="nucleotide sequence ID" value="NZ_LNTB01000001.1"/>
</dbReference>
<accession>A0A0V8RVI9</accession>
<reference evidence="1 2" key="1">
    <citation type="submission" date="2015-11" db="EMBL/GenBank/DDBJ databases">
        <title>Genome sequence of Pyrodictium occultum PL-19, a marine hyperthermophilic archaeon isolated from Volcano, Italy.</title>
        <authorList>
            <person name="Utturkar S."/>
            <person name="Huber H."/>
            <person name="Leptihn S."/>
            <person name="Brown S."/>
            <person name="Stetter K.O."/>
            <person name="Podar M."/>
        </authorList>
    </citation>
    <scope>NUCLEOTIDE SEQUENCE [LARGE SCALE GENOMIC DNA]</scope>
    <source>
        <strain evidence="1 2">PL-19</strain>
    </source>
</reference>
<organism evidence="1 2">
    <name type="scientific">Pyrodictium occultum</name>
    <dbReference type="NCBI Taxonomy" id="2309"/>
    <lineage>
        <taxon>Archaea</taxon>
        <taxon>Thermoproteota</taxon>
        <taxon>Thermoprotei</taxon>
        <taxon>Desulfurococcales</taxon>
        <taxon>Pyrodictiaceae</taxon>
        <taxon>Pyrodictium</taxon>
    </lineage>
</organism>
<evidence type="ECO:0000313" key="2">
    <source>
        <dbReference type="Proteomes" id="UP000053352"/>
    </source>
</evidence>
<sequence length="312" mass="34591">MCQEGGAKLHEDLGPVEGWIAYTSHTIGFVKGCFQPLPLLFYTPRIVDGRKTWILPRTVPPDEGLAAGREPCLGGRETLLLRPGRARLESPVAAAKRLRSCSTRLCRAALQLLDELRAYTELAGVTGGLAYNPAGAGDIDIVVYGTGIEEVYKLLQDLRIEGVTRPYHGRGHGWSRADMELNRAIAGDRVLIGYMGGFEYNVKLVPCRRPARCTPIRILAEGALVRGVLRPVSPYTVPALYKLELEKPLRLGLGSYNWIYLLTHRLRYTEMPRGLRVEVLGDIEHFEGSVRLVPDHGGYVKPLNHRPGPVRP</sequence>
<name>A0A0V8RVI9_PYROC</name>
<dbReference type="OrthoDB" id="34551at2157"/>
<gene>
    <name evidence="1" type="ORF">CF15_04095</name>
</gene>
<comment type="caution">
    <text evidence="1">The sequence shown here is derived from an EMBL/GenBank/DDBJ whole genome shotgun (WGS) entry which is preliminary data.</text>
</comment>
<dbReference type="AlphaFoldDB" id="A0A0V8RVI9"/>